<dbReference type="FunFam" id="3.40.30.10:FF:000035">
    <property type="entry name" value="hematopoietic prostaglandin D synthase"/>
    <property type="match status" value="1"/>
</dbReference>
<dbReference type="InterPro" id="IPR040079">
    <property type="entry name" value="Glutathione_S-Trfase"/>
</dbReference>
<dbReference type="SFLD" id="SFLDS00019">
    <property type="entry name" value="Glutathione_Transferase_(cytos"/>
    <property type="match status" value="1"/>
</dbReference>
<dbReference type="SUPFAM" id="SSF47616">
    <property type="entry name" value="GST C-terminal domain-like"/>
    <property type="match status" value="1"/>
</dbReference>
<dbReference type="CDD" id="cd03039">
    <property type="entry name" value="GST_N_Sigma_like"/>
    <property type="match status" value="1"/>
</dbReference>
<organism evidence="3 5">
    <name type="scientific">Didymodactylos carnosus</name>
    <dbReference type="NCBI Taxonomy" id="1234261"/>
    <lineage>
        <taxon>Eukaryota</taxon>
        <taxon>Metazoa</taxon>
        <taxon>Spiralia</taxon>
        <taxon>Gnathifera</taxon>
        <taxon>Rotifera</taxon>
        <taxon>Eurotatoria</taxon>
        <taxon>Bdelloidea</taxon>
        <taxon>Philodinida</taxon>
        <taxon>Philodinidae</taxon>
        <taxon>Didymodactylos</taxon>
    </lineage>
</organism>
<dbReference type="SFLD" id="SFLDG01205">
    <property type="entry name" value="AMPS.1"/>
    <property type="match status" value="1"/>
</dbReference>
<dbReference type="PANTHER" id="PTHR11571:SF150">
    <property type="entry name" value="GLUTATHIONE S-TRANSFERASE"/>
    <property type="match status" value="1"/>
</dbReference>
<sequence>MYKIAGNHLNYITMTTYKLHYFNGRGRAEVIRLIFAQAGQKYEDIRIERANWDSIKNDTPLGQVPYIEVDGERIPQSMAIVRFLAKQFNLAGKDNLEQAKVDSVADTISDLSETYSKLLYREKDPTKKAEGLKTFFKEDAPKVLANLGTLA</sequence>
<dbReference type="PANTHER" id="PTHR11571">
    <property type="entry name" value="GLUTATHIONE S-TRANSFERASE"/>
    <property type="match status" value="1"/>
</dbReference>
<dbReference type="AlphaFoldDB" id="A0A814LN55"/>
<dbReference type="GO" id="GO:0004364">
    <property type="term" value="F:glutathione transferase activity"/>
    <property type="evidence" value="ECO:0007669"/>
    <property type="project" value="TreeGrafter"/>
</dbReference>
<reference evidence="3" key="1">
    <citation type="submission" date="2021-02" db="EMBL/GenBank/DDBJ databases">
        <authorList>
            <person name="Nowell W R."/>
        </authorList>
    </citation>
    <scope>NUCLEOTIDE SEQUENCE</scope>
</reference>
<comment type="caution">
    <text evidence="3">The sequence shown here is derived from an EMBL/GenBank/DDBJ whole genome shotgun (WGS) entry which is preliminary data.</text>
</comment>
<dbReference type="InterPro" id="IPR036249">
    <property type="entry name" value="Thioredoxin-like_sf"/>
</dbReference>
<dbReference type="Gene3D" id="3.40.30.10">
    <property type="entry name" value="Glutaredoxin"/>
    <property type="match status" value="1"/>
</dbReference>
<dbReference type="InterPro" id="IPR004045">
    <property type="entry name" value="Glutathione_S-Trfase_N"/>
</dbReference>
<evidence type="ECO:0000313" key="5">
    <source>
        <dbReference type="Proteomes" id="UP000663829"/>
    </source>
</evidence>
<dbReference type="OrthoDB" id="414243at2759"/>
<dbReference type="GO" id="GO:0006749">
    <property type="term" value="P:glutathione metabolic process"/>
    <property type="evidence" value="ECO:0007669"/>
    <property type="project" value="TreeGrafter"/>
</dbReference>
<evidence type="ECO:0000259" key="2">
    <source>
        <dbReference type="PROSITE" id="PS50404"/>
    </source>
</evidence>
<dbReference type="PROSITE" id="PS50404">
    <property type="entry name" value="GST_NTER"/>
    <property type="match status" value="1"/>
</dbReference>
<comment type="function">
    <text evidence="1">S-crystallins are structural components of squids and octopi eye lens. Contains relatively little if any GST activity.</text>
</comment>
<keyword evidence="5" id="KW-1185">Reference proteome</keyword>
<accession>A0A814LN55</accession>
<dbReference type="Proteomes" id="UP000663829">
    <property type="component" value="Unassembled WGS sequence"/>
</dbReference>
<dbReference type="EMBL" id="CAJNOQ010004604">
    <property type="protein sequence ID" value="CAF1066452.1"/>
    <property type="molecule type" value="Genomic_DNA"/>
</dbReference>
<name>A0A814LN55_9BILA</name>
<dbReference type="Proteomes" id="UP000681722">
    <property type="component" value="Unassembled WGS sequence"/>
</dbReference>
<feature type="domain" description="GST N-terminal" evidence="2">
    <location>
        <begin position="15"/>
        <end position="92"/>
    </location>
</feature>
<evidence type="ECO:0000313" key="4">
    <source>
        <dbReference type="EMBL" id="CAF3834120.1"/>
    </source>
</evidence>
<dbReference type="Pfam" id="PF02798">
    <property type="entry name" value="GST_N"/>
    <property type="match status" value="1"/>
</dbReference>
<evidence type="ECO:0000256" key="1">
    <source>
        <dbReference type="ARBA" id="ARBA00049616"/>
    </source>
</evidence>
<dbReference type="EMBL" id="CAJOBC010004605">
    <property type="protein sequence ID" value="CAF3834120.1"/>
    <property type="molecule type" value="Genomic_DNA"/>
</dbReference>
<dbReference type="Gene3D" id="1.20.1050.10">
    <property type="match status" value="1"/>
</dbReference>
<evidence type="ECO:0000313" key="3">
    <source>
        <dbReference type="EMBL" id="CAF1066452.1"/>
    </source>
</evidence>
<protein>
    <recommendedName>
        <fullName evidence="2">GST N-terminal domain-containing protein</fullName>
    </recommendedName>
</protein>
<dbReference type="InterPro" id="IPR036282">
    <property type="entry name" value="Glutathione-S-Trfase_C_sf"/>
</dbReference>
<dbReference type="SUPFAM" id="SSF52833">
    <property type="entry name" value="Thioredoxin-like"/>
    <property type="match status" value="1"/>
</dbReference>
<dbReference type="InterPro" id="IPR050213">
    <property type="entry name" value="GST_superfamily"/>
</dbReference>
<gene>
    <name evidence="3" type="ORF">GPM918_LOCUS17048</name>
    <name evidence="4" type="ORF">SRO942_LOCUS17050</name>
</gene>
<proteinExistence type="predicted"/>
<dbReference type="SFLD" id="SFLDG00363">
    <property type="entry name" value="AMPS_(cytGST):_Alpha-__Mu-__Pi"/>
    <property type="match status" value="1"/>
</dbReference>